<gene>
    <name evidence="1" type="ORF">ABRP34_18260</name>
</gene>
<reference evidence="1" key="1">
    <citation type="submission" date="2024-06" db="EMBL/GenBank/DDBJ databases">
        <title>Biodegradation of dimethachlon by Arthrobacter sp. K5: mechanistic insights and ecological implications.</title>
        <authorList>
            <person name="Hu S."/>
            <person name="Lu P."/>
        </authorList>
    </citation>
    <scope>NUCLEOTIDE SEQUENCE</scope>
    <source>
        <strain evidence="1">K5</strain>
    </source>
</reference>
<name>A0AAU8EPM8_9MICC</name>
<organism evidence="1">
    <name type="scientific">Arthrobacter sp. K5</name>
    <dbReference type="NCBI Taxonomy" id="2839623"/>
    <lineage>
        <taxon>Bacteria</taxon>
        <taxon>Bacillati</taxon>
        <taxon>Actinomycetota</taxon>
        <taxon>Actinomycetes</taxon>
        <taxon>Micrococcales</taxon>
        <taxon>Micrococcaceae</taxon>
        <taxon>Arthrobacter</taxon>
    </lineage>
</organism>
<protein>
    <submittedName>
        <fullName evidence="1">Uncharacterized protein</fullName>
    </submittedName>
</protein>
<dbReference type="RefSeq" id="WP_353711255.1">
    <property type="nucleotide sequence ID" value="NZ_CP159279.1"/>
</dbReference>
<dbReference type="AlphaFoldDB" id="A0AAU8EPM8"/>
<proteinExistence type="predicted"/>
<evidence type="ECO:0000313" key="1">
    <source>
        <dbReference type="EMBL" id="XCH10742.1"/>
    </source>
</evidence>
<sequence>MTYASDDWTIRRQVMDVIVDVLSAVATGPDVRTSLLRHLEENPGNPERALLAHLSDRSIADDVA</sequence>
<dbReference type="EMBL" id="CP159279">
    <property type="protein sequence ID" value="XCH10742.1"/>
    <property type="molecule type" value="Genomic_DNA"/>
</dbReference>
<accession>A0AAU8EPM8</accession>